<dbReference type="InterPro" id="IPR025048">
    <property type="entry name" value="DUF3987"/>
</dbReference>
<proteinExistence type="predicted"/>
<dbReference type="OrthoDB" id="5150132at2"/>
<evidence type="ECO:0000313" key="2">
    <source>
        <dbReference type="EMBL" id="SEB29790.1"/>
    </source>
</evidence>
<protein>
    <recommendedName>
        <fullName evidence="4">DUF3987 domain-containing protein</fullName>
    </recommendedName>
</protein>
<dbReference type="EMBL" id="FNSA01000001">
    <property type="protein sequence ID" value="SEB29790.1"/>
    <property type="molecule type" value="Genomic_DNA"/>
</dbReference>
<evidence type="ECO:0000256" key="1">
    <source>
        <dbReference type="SAM" id="MobiDB-lite"/>
    </source>
</evidence>
<evidence type="ECO:0008006" key="4">
    <source>
        <dbReference type="Google" id="ProtNLM"/>
    </source>
</evidence>
<name>A0A1H4I7B6_TSUTY</name>
<sequence length="578" mass="61558">MTESEALDVKRRRDDVEKARKRAVLDRGHSVEAVITANEIARIRTELAAEMDEARADDAAEAEAARYVAMFGEVFDGPPVPFRRPNPIPEFPVDAMPQVVAEMVSAVAEDTQTDPAMAGSVALGVLAAVAAGFADIEIRRGWREPMTLFTIPVAGPGERKSAVLSAFSSPLRAAERDLNQARDGDRVRAETERGIAEAAASKAATIAAQDRTNTVALTEAEAEAAATAAAAIEVPAALRLVADDTTPEAAASLMVEQGGRLAILSAEGGFFDTLSGRYSRGVPNIDFALKGHAGDSLRVDRRGRSESIERAYLSMLLMVQPDVIDSLSANRAFRGRGLIARMLFALPVSRVGRRDIDSAPVPEFVQARYVRRIKDLVCAFVTRDGSAGPLVLTLDDAAAAAFRAVRVEVESSLGQGDLDSIQDWGSKYPGAVARIAGLLHLVEHGPAGQHLPVGVEAMTSAIMIGEYFRACAGEVLGGMGQDPSRADAEYLLDVAERLYSEGSHPFKRRELQRGAKSRLKTAAELDAAITLLVDHGFIAAVGGGERTAGRSSSPEYALNPRRPRGQKGQKGQKSEVAA</sequence>
<evidence type="ECO:0000313" key="3">
    <source>
        <dbReference type="Proteomes" id="UP000182241"/>
    </source>
</evidence>
<organism evidence="2 3">
    <name type="scientific">Tsukamurella tyrosinosolvens</name>
    <dbReference type="NCBI Taxonomy" id="57704"/>
    <lineage>
        <taxon>Bacteria</taxon>
        <taxon>Bacillati</taxon>
        <taxon>Actinomycetota</taxon>
        <taxon>Actinomycetes</taxon>
        <taxon>Mycobacteriales</taxon>
        <taxon>Tsukamurellaceae</taxon>
        <taxon>Tsukamurella</taxon>
    </lineage>
</organism>
<dbReference type="STRING" id="57704.SAMN04489793_0051"/>
<feature type="region of interest" description="Disordered" evidence="1">
    <location>
        <begin position="543"/>
        <end position="578"/>
    </location>
</feature>
<dbReference type="Proteomes" id="UP000182241">
    <property type="component" value="Unassembled WGS sequence"/>
</dbReference>
<reference evidence="3" key="1">
    <citation type="submission" date="2016-10" db="EMBL/GenBank/DDBJ databases">
        <authorList>
            <person name="Varghese N."/>
            <person name="Submissions S."/>
        </authorList>
    </citation>
    <scope>NUCLEOTIDE SEQUENCE [LARGE SCALE GENOMIC DNA]</scope>
    <source>
        <strain evidence="3">DSM 44234</strain>
    </source>
</reference>
<gene>
    <name evidence="2" type="ORF">SAMN04489793_0051</name>
</gene>
<accession>A0A1H4I7B6</accession>
<keyword evidence="3" id="KW-1185">Reference proteome</keyword>
<dbReference type="AlphaFoldDB" id="A0A1H4I7B6"/>
<dbReference type="Pfam" id="PF13148">
    <property type="entry name" value="DUF3987"/>
    <property type="match status" value="1"/>
</dbReference>
<dbReference type="RefSeq" id="WP_068740058.1">
    <property type="nucleotide sequence ID" value="NZ_CBDRGN010000002.1"/>
</dbReference>